<evidence type="ECO:0000313" key="2">
    <source>
        <dbReference type="Proteomes" id="UP001206639"/>
    </source>
</evidence>
<evidence type="ECO:0000313" key="1">
    <source>
        <dbReference type="EMBL" id="MCT7656843.1"/>
    </source>
</evidence>
<reference evidence="2" key="1">
    <citation type="submission" date="2023-07" db="EMBL/GenBank/DDBJ databases">
        <authorList>
            <person name="Deng Y."/>
            <person name="Zhang Y.-Q."/>
        </authorList>
    </citation>
    <scope>NUCLEOTIDE SEQUENCE [LARGE SCALE GENOMIC DNA]</scope>
    <source>
        <strain evidence="2">CPCC 205710</strain>
    </source>
</reference>
<accession>A0ABT2M3K5</accession>
<comment type="caution">
    <text evidence="1">The sequence shown here is derived from an EMBL/GenBank/DDBJ whole genome shotgun (WGS) entry which is preliminary data.</text>
</comment>
<dbReference type="Proteomes" id="UP001206639">
    <property type="component" value="Unassembled WGS sequence"/>
</dbReference>
<keyword evidence="2" id="KW-1185">Reference proteome</keyword>
<sequence length="66" mass="6959">MGNPPFGPTGLVLGGGGLQLPSHDESFTHVPLTHLYFAQLVPLVTVWKPPSLVVAPFQVQDALGVL</sequence>
<organism evidence="1 2">
    <name type="scientific">Mycobacterium deserti</name>
    <dbReference type="NCBI Taxonomy" id="2978347"/>
    <lineage>
        <taxon>Bacteria</taxon>
        <taxon>Bacillati</taxon>
        <taxon>Actinomycetota</taxon>
        <taxon>Actinomycetes</taxon>
        <taxon>Mycobacteriales</taxon>
        <taxon>Mycobacteriaceae</taxon>
        <taxon>Mycobacterium</taxon>
    </lineage>
</organism>
<name>A0ABT2M3K5_9MYCO</name>
<proteinExistence type="predicted"/>
<dbReference type="EMBL" id="JAODWD010000001">
    <property type="protein sequence ID" value="MCT7656843.1"/>
    <property type="molecule type" value="Genomic_DNA"/>
</dbReference>
<dbReference type="RefSeq" id="WP_260990938.1">
    <property type="nucleotide sequence ID" value="NZ_JAODWD010000001.1"/>
</dbReference>
<protein>
    <submittedName>
        <fullName evidence="1">Uncharacterized protein</fullName>
    </submittedName>
</protein>
<gene>
    <name evidence="1" type="ORF">N4S67_00240</name>
</gene>